<dbReference type="GO" id="GO:0005829">
    <property type="term" value="C:cytosol"/>
    <property type="evidence" value="ECO:0007669"/>
    <property type="project" value="TreeGrafter"/>
</dbReference>
<dbReference type="Pfam" id="PF10521">
    <property type="entry name" value="Tti2"/>
    <property type="match status" value="1"/>
</dbReference>
<protein>
    <submittedName>
        <fullName evidence="3">Uncharacterized protein</fullName>
    </submittedName>
</protein>
<feature type="region of interest" description="Disordered" evidence="2">
    <location>
        <begin position="212"/>
        <end position="233"/>
    </location>
</feature>
<dbReference type="AlphaFoldDB" id="A0A292PIG5"/>
<keyword evidence="4" id="KW-1185">Reference proteome</keyword>
<dbReference type="SUPFAM" id="SSF48371">
    <property type="entry name" value="ARM repeat"/>
    <property type="match status" value="1"/>
</dbReference>
<evidence type="ECO:0000256" key="2">
    <source>
        <dbReference type="SAM" id="MobiDB-lite"/>
    </source>
</evidence>
<sequence>MKQSLITTGPEQPTPPSSHLFLPHPTAPIQNAGGSQQWTNLDLFVECPPPETQEANTSRSQNHTPQIEANLTKLTLLLDTAPDLLASEELRLYLATILHPPHDLLPVEQHFREEDDVKDEFARGQTAWYPFHRVSEKALMLLHSSLSLTPPPLAARSKIAIAAITYTNLDDPWTCSTSHQLSATLRSSDPGLSSAQTLSTILATTIKPLFKSPLTPASRPPQRESTNKGAALQTPTWPRELPQAITLLSYITAHLSTDTLEGAWPLLIPPLLGIHDGTNPGHKTSASNLLSALLPKLPNGLLVRTGLAPVLRDALMPDLLLLPPLTPTRYSVPLLRATYQVLRTLARISTTDNRPRAEQLDAIFRNGIVRGFTFAGENTQIAEELMRQISALAVEMRVYAARHLGNLVQIFGTILGDPFVGLARGLLAATLDAVEAVVGACWVRICGYVPEMLKAITSCYGAVCGKGEGKGGVEVVDRLKKIVSILRAVMAAEKREAEMTELEENIVQADGRLSGLFDSG</sequence>
<evidence type="ECO:0000313" key="4">
    <source>
        <dbReference type="Proteomes" id="UP001412239"/>
    </source>
</evidence>
<feature type="region of interest" description="Disordered" evidence="2">
    <location>
        <begin position="1"/>
        <end position="34"/>
    </location>
</feature>
<name>A0A292PIG5_9PEZI</name>
<dbReference type="InterPro" id="IPR018870">
    <property type="entry name" value="Tti2"/>
</dbReference>
<dbReference type="PANTHER" id="PTHR32226:SF2">
    <property type="entry name" value="TELO2-INTERACTING PROTEIN 2"/>
    <property type="match status" value="1"/>
</dbReference>
<comment type="similarity">
    <text evidence="1">Belongs to the TTI2 family.</text>
</comment>
<evidence type="ECO:0000256" key="1">
    <source>
        <dbReference type="ARBA" id="ARBA00034736"/>
    </source>
</evidence>
<evidence type="ECO:0000313" key="3">
    <source>
        <dbReference type="EMBL" id="CUS07232.1"/>
    </source>
</evidence>
<dbReference type="Proteomes" id="UP001412239">
    <property type="component" value="Unassembled WGS sequence"/>
</dbReference>
<proteinExistence type="inferred from homology"/>
<dbReference type="InterPro" id="IPR016024">
    <property type="entry name" value="ARM-type_fold"/>
</dbReference>
<dbReference type="EMBL" id="LN891231">
    <property type="protein sequence ID" value="CUS07232.1"/>
    <property type="molecule type" value="Genomic_DNA"/>
</dbReference>
<dbReference type="GO" id="GO:0110078">
    <property type="term" value="C:TTT Hsp90 cochaperone complex"/>
    <property type="evidence" value="ECO:0007669"/>
    <property type="project" value="InterPro"/>
</dbReference>
<dbReference type="GO" id="GO:0005634">
    <property type="term" value="C:nucleus"/>
    <property type="evidence" value="ECO:0007669"/>
    <property type="project" value="TreeGrafter"/>
</dbReference>
<feature type="compositionally biased region" description="Polar residues" evidence="2">
    <location>
        <begin position="1"/>
        <end position="11"/>
    </location>
</feature>
<reference evidence="3" key="1">
    <citation type="submission" date="2015-10" db="EMBL/GenBank/DDBJ databases">
        <authorList>
            <person name="Regsiter A."/>
            <person name="william w."/>
        </authorList>
    </citation>
    <scope>NUCLEOTIDE SEQUENCE</scope>
    <source>
        <strain evidence="3">Montdore</strain>
    </source>
</reference>
<accession>A0A292PIG5</accession>
<gene>
    <name evidence="3" type="ORF">GSTUAT00008684001</name>
</gene>
<dbReference type="PANTHER" id="PTHR32226">
    <property type="entry name" value="TELO2-INTERACTING PROTEIN 2"/>
    <property type="match status" value="1"/>
</dbReference>
<organism evidence="3 4">
    <name type="scientific">Tuber aestivum</name>
    <name type="common">summer truffle</name>
    <dbReference type="NCBI Taxonomy" id="59557"/>
    <lineage>
        <taxon>Eukaryota</taxon>
        <taxon>Fungi</taxon>
        <taxon>Dikarya</taxon>
        <taxon>Ascomycota</taxon>
        <taxon>Pezizomycotina</taxon>
        <taxon>Pezizomycetes</taxon>
        <taxon>Pezizales</taxon>
        <taxon>Tuberaceae</taxon>
        <taxon>Tuber</taxon>
    </lineage>
</organism>